<proteinExistence type="predicted"/>
<keyword evidence="3" id="KW-1185">Reference proteome</keyword>
<dbReference type="Gene3D" id="3.40.630.30">
    <property type="match status" value="1"/>
</dbReference>
<reference evidence="2 3" key="1">
    <citation type="submission" date="2016-10" db="EMBL/GenBank/DDBJ databases">
        <authorList>
            <person name="de Groot N.N."/>
        </authorList>
    </citation>
    <scope>NUCLEOTIDE SEQUENCE [LARGE SCALE GENOMIC DNA]</scope>
    <source>
        <strain evidence="2 3">DSM 21800</strain>
    </source>
</reference>
<dbReference type="OrthoDB" id="3239945at2"/>
<gene>
    <name evidence="2" type="ORF">SAMN04489812_3298</name>
</gene>
<name>A0A1H1VPG7_9ACTN</name>
<dbReference type="PROSITE" id="PS51186">
    <property type="entry name" value="GNAT"/>
    <property type="match status" value="1"/>
</dbReference>
<dbReference type="AlphaFoldDB" id="A0A1H1VPG7"/>
<evidence type="ECO:0000313" key="2">
    <source>
        <dbReference type="EMBL" id="SDS86682.1"/>
    </source>
</evidence>
<dbReference type="InterPro" id="IPR016181">
    <property type="entry name" value="Acyl_CoA_acyltransferase"/>
</dbReference>
<dbReference type="InterPro" id="IPR000182">
    <property type="entry name" value="GNAT_dom"/>
</dbReference>
<dbReference type="RefSeq" id="WP_091532592.1">
    <property type="nucleotide sequence ID" value="NZ_LT629772.1"/>
</dbReference>
<dbReference type="SUPFAM" id="SSF55729">
    <property type="entry name" value="Acyl-CoA N-acyltransferases (Nat)"/>
    <property type="match status" value="1"/>
</dbReference>
<feature type="domain" description="N-acetyltransferase" evidence="1">
    <location>
        <begin position="9"/>
        <end position="201"/>
    </location>
</feature>
<evidence type="ECO:0000259" key="1">
    <source>
        <dbReference type="PROSITE" id="PS51186"/>
    </source>
</evidence>
<accession>A0A1H1VPG7</accession>
<dbReference type="GO" id="GO:0016747">
    <property type="term" value="F:acyltransferase activity, transferring groups other than amino-acyl groups"/>
    <property type="evidence" value="ECO:0007669"/>
    <property type="project" value="InterPro"/>
</dbReference>
<organism evidence="2 3">
    <name type="scientific">Microlunatus soli</name>
    <dbReference type="NCBI Taxonomy" id="630515"/>
    <lineage>
        <taxon>Bacteria</taxon>
        <taxon>Bacillati</taxon>
        <taxon>Actinomycetota</taxon>
        <taxon>Actinomycetes</taxon>
        <taxon>Propionibacteriales</taxon>
        <taxon>Propionibacteriaceae</taxon>
        <taxon>Microlunatus</taxon>
    </lineage>
</organism>
<dbReference type="Proteomes" id="UP000199103">
    <property type="component" value="Chromosome I"/>
</dbReference>
<dbReference type="STRING" id="630515.SAMN04489812_3298"/>
<sequence length="212" mass="24050">MTQGTTDAYTVRALDESTWDAFAELVERNNGVFGGCWCMGHHAMENGETYRFQTYDKRAKKEELVRAGQAHAALVYDADGLVQGWAKYGSRAELPIIEHSRRAYDQQPPQQPDWRITCYYTDTKHRREGIGRAALEGSLDLIAQAGGGLVEALPEVTADRVAHGRFLFEMSVELYEDYGFDRVRQIGKHRWIVHREVRPADAGLRPELAGHR</sequence>
<protein>
    <recommendedName>
        <fullName evidence="1">N-acetyltransferase domain-containing protein</fullName>
    </recommendedName>
</protein>
<dbReference type="EMBL" id="LT629772">
    <property type="protein sequence ID" value="SDS86682.1"/>
    <property type="molecule type" value="Genomic_DNA"/>
</dbReference>
<evidence type="ECO:0000313" key="3">
    <source>
        <dbReference type="Proteomes" id="UP000199103"/>
    </source>
</evidence>